<organism evidence="1 2">
    <name type="scientific">Pantoea cypripedii</name>
    <name type="common">Pectobacterium cypripedii</name>
    <name type="synonym">Erwinia cypripedii</name>
    <dbReference type="NCBI Taxonomy" id="55209"/>
    <lineage>
        <taxon>Bacteria</taxon>
        <taxon>Pseudomonadati</taxon>
        <taxon>Pseudomonadota</taxon>
        <taxon>Gammaproteobacteria</taxon>
        <taxon>Enterobacterales</taxon>
        <taxon>Erwiniaceae</taxon>
        <taxon>Pantoea</taxon>
    </lineage>
</organism>
<gene>
    <name evidence="1" type="ORF">CUN67_24715</name>
</gene>
<dbReference type="RefSeq" id="WP_208718095.1">
    <property type="nucleotide sequence ID" value="NZ_CP024770.1"/>
</dbReference>
<evidence type="ECO:0000313" key="2">
    <source>
        <dbReference type="Proteomes" id="UP000502005"/>
    </source>
</evidence>
<dbReference type="AlphaFoldDB" id="A0A6B9GF17"/>
<reference evidence="1 2" key="1">
    <citation type="submission" date="2017-11" db="EMBL/GenBank/DDBJ databases">
        <title>Genome sequence of Pantoea cypripedii NE1.</title>
        <authorList>
            <person name="Nascimento F.X."/>
        </authorList>
    </citation>
    <scope>NUCLEOTIDE SEQUENCE [LARGE SCALE GENOMIC DNA]</scope>
    <source>
        <strain evidence="1 2">NE1</strain>
        <plasmid evidence="2">pne1b</plasmid>
    </source>
</reference>
<name>A0A6B9GF17_PANCY</name>
<sequence length="104" mass="12086">MLIGNIKRYSVASYEIVWKGWMQLYARLTADVFFPYHYSLLSAVILILRERVTIRVNILPDENTCRVTFDIPDPDESGDECLTLLQWLVQETEGQFIIEEEDAG</sequence>
<proteinExistence type="predicted"/>
<keyword evidence="1" id="KW-0614">Plasmid</keyword>
<dbReference type="EMBL" id="CP024770">
    <property type="protein sequence ID" value="QGY32199.1"/>
    <property type="molecule type" value="Genomic_DNA"/>
</dbReference>
<protein>
    <submittedName>
        <fullName evidence="1">Uncharacterized protein</fullName>
    </submittedName>
</protein>
<dbReference type="Proteomes" id="UP000502005">
    <property type="component" value="Plasmid pNE1B"/>
</dbReference>
<geneLocation type="plasmid" evidence="2">
    <name>pne1b</name>
</geneLocation>
<evidence type="ECO:0000313" key="1">
    <source>
        <dbReference type="EMBL" id="QGY32199.1"/>
    </source>
</evidence>
<accession>A0A6B9GF17</accession>